<dbReference type="Pfam" id="PF18895">
    <property type="entry name" value="T4SS_pilin"/>
    <property type="match status" value="1"/>
</dbReference>
<keyword evidence="1" id="KW-0812">Transmembrane</keyword>
<evidence type="ECO:0000313" key="2">
    <source>
        <dbReference type="EMBL" id="GAI49317.1"/>
    </source>
</evidence>
<accession>X1NZ30</accession>
<feature type="transmembrane region" description="Helical" evidence="1">
    <location>
        <begin position="53"/>
        <end position="72"/>
    </location>
</feature>
<keyword evidence="1" id="KW-0472">Membrane</keyword>
<gene>
    <name evidence="2" type="ORF">S06H3_57727</name>
</gene>
<feature type="non-terminal residue" evidence="2">
    <location>
        <position position="1"/>
    </location>
</feature>
<dbReference type="AlphaFoldDB" id="X1NZ30"/>
<dbReference type="EMBL" id="BARV01037291">
    <property type="protein sequence ID" value="GAI49317.1"/>
    <property type="molecule type" value="Genomic_DNA"/>
</dbReference>
<protein>
    <submittedName>
        <fullName evidence="2">Uncharacterized protein</fullName>
    </submittedName>
</protein>
<dbReference type="InterPro" id="IPR043993">
    <property type="entry name" value="T4SS_pilin"/>
</dbReference>
<proteinExistence type="predicted"/>
<sequence>VKTALPEYLRYVFTFAIIIAGLLAFGALIYGGIRYLTSAGDPTKMADARAQVTAGILGLIILLSSYLILNTINPQLVLPKKPPIMPGKAGIKIYSMPACQEDEEHPSMKVIGNIEKLKDPEIYLDWGTAGKNKIRSIEFLGNPGDLTIRIFEENNFDEPLPEIEYPEGDTESCKPFTGAVTAHRSIELIWHLSRSLSLC</sequence>
<feature type="transmembrane region" description="Helical" evidence="1">
    <location>
        <begin position="12"/>
        <end position="33"/>
    </location>
</feature>
<keyword evidence="1" id="KW-1133">Transmembrane helix</keyword>
<name>X1NZ30_9ZZZZ</name>
<organism evidence="2">
    <name type="scientific">marine sediment metagenome</name>
    <dbReference type="NCBI Taxonomy" id="412755"/>
    <lineage>
        <taxon>unclassified sequences</taxon>
        <taxon>metagenomes</taxon>
        <taxon>ecological metagenomes</taxon>
    </lineage>
</organism>
<comment type="caution">
    <text evidence="2">The sequence shown here is derived from an EMBL/GenBank/DDBJ whole genome shotgun (WGS) entry which is preliminary data.</text>
</comment>
<evidence type="ECO:0000256" key="1">
    <source>
        <dbReference type="SAM" id="Phobius"/>
    </source>
</evidence>
<reference evidence="2" key="1">
    <citation type="journal article" date="2014" name="Front. Microbiol.">
        <title>High frequency of phylogenetically diverse reductive dehalogenase-homologous genes in deep subseafloor sedimentary metagenomes.</title>
        <authorList>
            <person name="Kawai M."/>
            <person name="Futagami T."/>
            <person name="Toyoda A."/>
            <person name="Takaki Y."/>
            <person name="Nishi S."/>
            <person name="Hori S."/>
            <person name="Arai W."/>
            <person name="Tsubouchi T."/>
            <person name="Morono Y."/>
            <person name="Uchiyama I."/>
            <person name="Ito T."/>
            <person name="Fujiyama A."/>
            <person name="Inagaki F."/>
            <person name="Takami H."/>
        </authorList>
    </citation>
    <scope>NUCLEOTIDE SEQUENCE</scope>
    <source>
        <strain evidence="2">Expedition CK06-06</strain>
    </source>
</reference>